<dbReference type="SUPFAM" id="SSF52440">
    <property type="entry name" value="PreATP-grasp domain"/>
    <property type="match status" value="1"/>
</dbReference>
<dbReference type="EMBL" id="JAOCIZ010000047">
    <property type="protein sequence ID" value="MDH1505907.1"/>
    <property type="molecule type" value="Genomic_DNA"/>
</dbReference>
<dbReference type="EMBL" id="JAOCFT010000001">
    <property type="protein sequence ID" value="MDH1897049.1"/>
    <property type="molecule type" value="Genomic_DNA"/>
</dbReference>
<comment type="subunit">
    <text evidence="3 19">Acetyl-CoA carboxylase is a heterohexamer of biotin carboxyl carrier protein, biotin carboxylase and the two subunits of carboxyl transferase in a 2:2 complex.</text>
</comment>
<evidence type="ECO:0000256" key="1">
    <source>
        <dbReference type="ARBA" id="ARBA00003761"/>
    </source>
</evidence>
<gene>
    <name evidence="23" type="primary">accC</name>
    <name evidence="25" type="ORF">JC965_01270</name>
    <name evidence="23" type="ORF">N5I07_05575</name>
    <name evidence="22" type="ORF">N5I20_12655</name>
    <name evidence="26" type="ORF">OJY61_00025</name>
    <name evidence="27" type="ORF">P5S46_04440</name>
    <name evidence="24" type="ORF">SJS77_05595</name>
</gene>
<evidence type="ECO:0000313" key="27">
    <source>
        <dbReference type="EMBL" id="WFF98840.1"/>
    </source>
</evidence>
<dbReference type="SMART" id="SM00878">
    <property type="entry name" value="Biotin_carb_C"/>
    <property type="match status" value="1"/>
</dbReference>
<evidence type="ECO:0000256" key="7">
    <source>
        <dbReference type="ARBA" id="ARBA00022598"/>
    </source>
</evidence>
<evidence type="ECO:0000256" key="3">
    <source>
        <dbReference type="ARBA" id="ARBA00011750"/>
    </source>
</evidence>
<dbReference type="FunFam" id="3.30.470.20:FF:000021">
    <property type="entry name" value="Biotin carboxylase"/>
    <property type="match status" value="1"/>
</dbReference>
<dbReference type="EMBL" id="CP065937">
    <property type="protein sequence ID" value="QQA61197.1"/>
    <property type="molecule type" value="Genomic_DNA"/>
</dbReference>
<dbReference type="FunFam" id="3.30.1490.20:FF:000003">
    <property type="entry name" value="acetyl-CoA carboxylase isoform X1"/>
    <property type="match status" value="1"/>
</dbReference>
<evidence type="ECO:0000256" key="16">
    <source>
        <dbReference type="ARBA" id="ARBA00033786"/>
    </source>
</evidence>
<dbReference type="FunFam" id="3.40.50.20:FF:000010">
    <property type="entry name" value="Propionyl-CoA carboxylase subunit alpha"/>
    <property type="match status" value="1"/>
</dbReference>
<dbReference type="InterPro" id="IPR005481">
    <property type="entry name" value="BC-like_N"/>
</dbReference>
<evidence type="ECO:0000256" key="18">
    <source>
        <dbReference type="PROSITE-ProRule" id="PRU00409"/>
    </source>
</evidence>
<dbReference type="Pfam" id="PF00289">
    <property type="entry name" value="Biotin_carb_N"/>
    <property type="match status" value="1"/>
</dbReference>
<dbReference type="GO" id="GO:2001295">
    <property type="term" value="P:malonyl-CoA biosynthetic process"/>
    <property type="evidence" value="ECO:0007669"/>
    <property type="project" value="UniProtKB-UniPathway"/>
</dbReference>
<evidence type="ECO:0000313" key="22">
    <source>
        <dbReference type="EMBL" id="MDH1505907.1"/>
    </source>
</evidence>
<keyword evidence="13 19" id="KW-0443">Lipid metabolism</keyword>
<evidence type="ECO:0000313" key="24">
    <source>
        <dbReference type="EMBL" id="MDX7719951.1"/>
    </source>
</evidence>
<dbReference type="Gene3D" id="3.30.1490.20">
    <property type="entry name" value="ATP-grasp fold, A domain"/>
    <property type="match status" value="1"/>
</dbReference>
<keyword evidence="9 18" id="KW-0547">Nucleotide-binding</keyword>
<dbReference type="GO" id="GO:0046872">
    <property type="term" value="F:metal ion binding"/>
    <property type="evidence" value="ECO:0007669"/>
    <property type="project" value="UniProtKB-KW"/>
</dbReference>
<evidence type="ECO:0000256" key="5">
    <source>
        <dbReference type="ARBA" id="ARBA00017242"/>
    </source>
</evidence>
<dbReference type="SUPFAM" id="SSF51246">
    <property type="entry name" value="Rudiment single hybrid motif"/>
    <property type="match status" value="1"/>
</dbReference>
<dbReference type="InterPro" id="IPR011764">
    <property type="entry name" value="Biotin_carboxylation_dom"/>
</dbReference>
<dbReference type="SUPFAM" id="SSF56059">
    <property type="entry name" value="Glutathione synthetase ATP-binding domain-like"/>
    <property type="match status" value="1"/>
</dbReference>
<keyword evidence="7 19" id="KW-0436">Ligase</keyword>
<evidence type="ECO:0000256" key="13">
    <source>
        <dbReference type="ARBA" id="ARBA00023098"/>
    </source>
</evidence>
<reference evidence="27" key="3">
    <citation type="submission" date="2023-03" db="EMBL/GenBank/DDBJ databases">
        <title>Aeromonas caviae strain AC1520.</title>
        <authorList>
            <person name="Xie T."/>
            <person name="Zhang Q."/>
            <person name="Deng J."/>
            <person name="Li X."/>
        </authorList>
    </citation>
    <scope>NUCLEOTIDE SEQUENCE</scope>
    <source>
        <strain evidence="27">AC1520</strain>
    </source>
</reference>
<evidence type="ECO:0000313" key="23">
    <source>
        <dbReference type="EMBL" id="MDH1897049.1"/>
    </source>
</evidence>
<dbReference type="GO" id="GO:0005524">
    <property type="term" value="F:ATP binding"/>
    <property type="evidence" value="ECO:0007669"/>
    <property type="project" value="UniProtKB-UniRule"/>
</dbReference>
<evidence type="ECO:0000256" key="8">
    <source>
        <dbReference type="ARBA" id="ARBA00022723"/>
    </source>
</evidence>
<dbReference type="InterPro" id="IPR016185">
    <property type="entry name" value="PreATP-grasp_dom_sf"/>
</dbReference>
<keyword evidence="14 19" id="KW-0275">Fatty acid biosynthesis</keyword>
<dbReference type="InterPro" id="IPR013815">
    <property type="entry name" value="ATP_grasp_subdomain_1"/>
</dbReference>
<organism evidence="23 28">
    <name type="scientific">Aeromonas caviae</name>
    <name type="common">Aeromonas punctata</name>
    <dbReference type="NCBI Taxonomy" id="648"/>
    <lineage>
        <taxon>Bacteria</taxon>
        <taxon>Pseudomonadati</taxon>
        <taxon>Pseudomonadota</taxon>
        <taxon>Gammaproteobacteria</taxon>
        <taxon>Aeromonadales</taxon>
        <taxon>Aeromonadaceae</taxon>
        <taxon>Aeromonas</taxon>
    </lineage>
</organism>
<reference evidence="26" key="4">
    <citation type="submission" date="2023-04" db="EMBL/GenBank/DDBJ databases">
        <title>Whole Genome Sequence of Multi-drug resistant Aeromonas caviae as a gut pathogen in newborn.</title>
        <authorList>
            <person name="Jadhav S.V."/>
            <person name="Saroj S.D."/>
            <person name="Saha U.B."/>
            <person name="Sen S."/>
            <person name="Kher A."/>
        </authorList>
    </citation>
    <scope>NUCLEOTIDE SEQUENCE</scope>
    <source>
        <strain evidence="26">SVJ23</strain>
    </source>
</reference>
<dbReference type="Proteomes" id="UP001161704">
    <property type="component" value="Unassembled WGS sequence"/>
</dbReference>
<dbReference type="RefSeq" id="WP_010675406.1">
    <property type="nucleotide sequence ID" value="NZ_AP019195.1"/>
</dbReference>
<keyword evidence="10 19" id="KW-0276">Fatty acid metabolism</keyword>
<dbReference type="PANTHER" id="PTHR48095">
    <property type="entry name" value="PYRUVATE CARBOXYLASE SUBUNIT A"/>
    <property type="match status" value="1"/>
</dbReference>
<protein>
    <recommendedName>
        <fullName evidence="5 19">Biotin carboxylase</fullName>
        <ecNumber evidence="4 19">6.3.4.14</ecNumber>
    </recommendedName>
    <alternativeName>
        <fullName evidence="16 19">Acetyl-coenzyme A carboxylase biotin carboxylase subunit A</fullName>
    </alternativeName>
</protein>
<dbReference type="EMBL" id="JAWZVU010000032">
    <property type="protein sequence ID" value="MDX7719951.1"/>
    <property type="molecule type" value="Genomic_DNA"/>
</dbReference>
<evidence type="ECO:0000256" key="10">
    <source>
        <dbReference type="ARBA" id="ARBA00022832"/>
    </source>
</evidence>
<evidence type="ECO:0000259" key="21">
    <source>
        <dbReference type="PROSITE" id="PS50979"/>
    </source>
</evidence>
<keyword evidence="6 19" id="KW-0444">Lipid biosynthesis</keyword>
<keyword evidence="12" id="KW-0460">Magnesium</keyword>
<reference evidence="23" key="2">
    <citation type="submission" date="2022-09" db="EMBL/GenBank/DDBJ databases">
        <title>Intensive care unit water sources are persistently colonized with multi-drug resistant bacteria and are the site of extensive horizontal gene transfer of antibiotic resistance genes.</title>
        <authorList>
            <person name="Diorio-Toth L."/>
        </authorList>
    </citation>
    <scope>NUCLEOTIDE SEQUENCE</scope>
    <source>
        <strain evidence="22">GD03710</strain>
        <strain evidence="23">GD03796</strain>
    </source>
</reference>
<evidence type="ECO:0000256" key="15">
    <source>
        <dbReference type="ARBA" id="ARBA00023267"/>
    </source>
</evidence>
<evidence type="ECO:0000313" key="28">
    <source>
        <dbReference type="Proteomes" id="UP001160758"/>
    </source>
</evidence>
<dbReference type="Proteomes" id="UP001160758">
    <property type="component" value="Unassembled WGS sequence"/>
</dbReference>
<dbReference type="GO" id="GO:0006633">
    <property type="term" value="P:fatty acid biosynthetic process"/>
    <property type="evidence" value="ECO:0007669"/>
    <property type="project" value="UniProtKB-KW"/>
</dbReference>
<dbReference type="EMBL" id="CP120942">
    <property type="protein sequence ID" value="WFF98840.1"/>
    <property type="molecule type" value="Genomic_DNA"/>
</dbReference>
<dbReference type="PROSITE" id="PS00867">
    <property type="entry name" value="CPSASE_2"/>
    <property type="match status" value="1"/>
</dbReference>
<dbReference type="Pfam" id="PF02786">
    <property type="entry name" value="CPSase_L_D2"/>
    <property type="match status" value="1"/>
</dbReference>
<dbReference type="InterPro" id="IPR005482">
    <property type="entry name" value="Biotin_COase_C"/>
</dbReference>
<evidence type="ECO:0000256" key="14">
    <source>
        <dbReference type="ARBA" id="ARBA00023160"/>
    </source>
</evidence>
<reference evidence="24" key="5">
    <citation type="submission" date="2023-11" db="EMBL/GenBank/DDBJ databases">
        <title>WGS of Aeromonas in Northern Israel.</title>
        <authorList>
            <person name="Hershko Y."/>
        </authorList>
    </citation>
    <scope>NUCLEOTIDE SEQUENCE</scope>
    <source>
        <strain evidence="24">77416</strain>
    </source>
</reference>
<evidence type="ECO:0000256" key="9">
    <source>
        <dbReference type="ARBA" id="ARBA00022741"/>
    </source>
</evidence>
<dbReference type="AlphaFoldDB" id="A0A3G9I2I3"/>
<evidence type="ECO:0000256" key="12">
    <source>
        <dbReference type="ARBA" id="ARBA00022842"/>
    </source>
</evidence>
<dbReference type="InterPro" id="IPR004549">
    <property type="entry name" value="Acetyl_CoA_COase_biotin_COase"/>
</dbReference>
<dbReference type="Gene3D" id="3.40.50.20">
    <property type="match status" value="1"/>
</dbReference>
<dbReference type="UniPathway" id="UPA00655">
    <property type="reaction ID" value="UER00711"/>
</dbReference>
<comment type="catalytic activity">
    <reaction evidence="17 19">
        <text>N(6)-biotinyl-L-lysyl-[protein] + hydrogencarbonate + ATP = N(6)-carboxybiotinyl-L-lysyl-[protein] + ADP + phosphate + H(+)</text>
        <dbReference type="Rhea" id="RHEA:13501"/>
        <dbReference type="Rhea" id="RHEA-COMP:10505"/>
        <dbReference type="Rhea" id="RHEA-COMP:10506"/>
        <dbReference type="ChEBI" id="CHEBI:15378"/>
        <dbReference type="ChEBI" id="CHEBI:17544"/>
        <dbReference type="ChEBI" id="CHEBI:30616"/>
        <dbReference type="ChEBI" id="CHEBI:43474"/>
        <dbReference type="ChEBI" id="CHEBI:83144"/>
        <dbReference type="ChEBI" id="CHEBI:83145"/>
        <dbReference type="ChEBI" id="CHEBI:456216"/>
        <dbReference type="EC" id="6.3.4.14"/>
    </reaction>
</comment>
<evidence type="ECO:0000256" key="11">
    <source>
        <dbReference type="ARBA" id="ARBA00022840"/>
    </source>
</evidence>
<dbReference type="InterPro" id="IPR005479">
    <property type="entry name" value="CPAse_ATP-bd"/>
</dbReference>
<dbReference type="InterPro" id="IPR011761">
    <property type="entry name" value="ATP-grasp"/>
</dbReference>
<reference evidence="25" key="1">
    <citation type="submission" date="2020-12" db="EMBL/GenBank/DDBJ databases">
        <title>GES Beta-lactamases isolated from hospital effluents in Brazil.</title>
        <authorList>
            <person name="Conte D."/>
            <person name="Mesa D."/>
            <person name="Palmeiro J.K."/>
            <person name="Dalla-Costa L.M."/>
        </authorList>
    </citation>
    <scope>NUCLEOTIDE SEQUENCE [LARGE SCALE GENOMIC DNA]</scope>
    <source>
        <strain evidence="25">Aero21</strain>
    </source>
</reference>
<dbReference type="Proteomes" id="UP001277183">
    <property type="component" value="Unassembled WGS sequence"/>
</dbReference>
<name>A0A3G9I2I3_AERCA</name>
<evidence type="ECO:0000313" key="26">
    <source>
        <dbReference type="EMBL" id="UZC86382.1"/>
    </source>
</evidence>
<dbReference type="PROSITE" id="PS50975">
    <property type="entry name" value="ATP_GRASP"/>
    <property type="match status" value="1"/>
</dbReference>
<keyword evidence="11 18" id="KW-0067">ATP-binding</keyword>
<dbReference type="NCBIfam" id="NF006367">
    <property type="entry name" value="PRK08591.1"/>
    <property type="match status" value="1"/>
</dbReference>
<dbReference type="Proteomes" id="UP001218423">
    <property type="component" value="Chromosome"/>
</dbReference>
<dbReference type="PROSITE" id="PS00866">
    <property type="entry name" value="CPSASE_1"/>
    <property type="match status" value="1"/>
</dbReference>
<keyword evidence="8" id="KW-0479">Metal-binding</keyword>
<dbReference type="EC" id="6.3.4.14" evidence="4 19"/>
<accession>A0A3G9I2I3</accession>
<keyword evidence="15 19" id="KW-0092">Biotin</keyword>
<dbReference type="KEGG" id="acav:VI35_04690"/>
<dbReference type="GO" id="GO:0004075">
    <property type="term" value="F:biotin carboxylase activity"/>
    <property type="evidence" value="ECO:0007669"/>
    <property type="project" value="UniProtKB-EC"/>
</dbReference>
<dbReference type="Proteomes" id="UP001163285">
    <property type="component" value="Chromosome"/>
</dbReference>
<dbReference type="InterPro" id="IPR011054">
    <property type="entry name" value="Rudment_hybrid_motif"/>
</dbReference>
<dbReference type="Gene3D" id="3.30.470.20">
    <property type="entry name" value="ATP-grasp fold, B domain"/>
    <property type="match status" value="1"/>
</dbReference>
<dbReference type="NCBIfam" id="TIGR00514">
    <property type="entry name" value="accC"/>
    <property type="match status" value="1"/>
</dbReference>
<evidence type="ECO:0000256" key="17">
    <source>
        <dbReference type="ARBA" id="ARBA00048600"/>
    </source>
</evidence>
<evidence type="ECO:0000256" key="19">
    <source>
        <dbReference type="RuleBase" id="RU365063"/>
    </source>
</evidence>
<dbReference type="EMBL" id="CP110176">
    <property type="protein sequence ID" value="UZC86382.1"/>
    <property type="molecule type" value="Genomic_DNA"/>
</dbReference>
<dbReference type="PANTHER" id="PTHR48095:SF2">
    <property type="entry name" value="BIOTIN CARBOXYLASE, CHLOROPLASTIC"/>
    <property type="match status" value="1"/>
</dbReference>
<dbReference type="InterPro" id="IPR051602">
    <property type="entry name" value="ACC_Biotin_Carboxylase"/>
</dbReference>
<proteinExistence type="predicted"/>
<feature type="domain" description="Biotin carboxylation" evidence="21">
    <location>
        <begin position="1"/>
        <end position="445"/>
    </location>
</feature>
<comment type="function">
    <text evidence="1 19">This protein is a component of the acetyl coenzyme A carboxylase complex; first, biotin carboxylase catalyzes the carboxylation of the carrier protein and then the transcarboxylase transfers the carboxyl group to form malonyl-CoA.</text>
</comment>
<evidence type="ECO:0000256" key="6">
    <source>
        <dbReference type="ARBA" id="ARBA00022516"/>
    </source>
</evidence>
<evidence type="ECO:0000259" key="20">
    <source>
        <dbReference type="PROSITE" id="PS50975"/>
    </source>
</evidence>
<evidence type="ECO:0000313" key="25">
    <source>
        <dbReference type="EMBL" id="QQA61197.1"/>
    </source>
</evidence>
<evidence type="ECO:0000256" key="4">
    <source>
        <dbReference type="ARBA" id="ARBA00013263"/>
    </source>
</evidence>
<evidence type="ECO:0000256" key="2">
    <source>
        <dbReference type="ARBA" id="ARBA00004956"/>
    </source>
</evidence>
<feature type="domain" description="ATP-grasp" evidence="20">
    <location>
        <begin position="120"/>
        <end position="317"/>
    </location>
</feature>
<comment type="pathway">
    <text evidence="2 19">Lipid metabolism; malonyl-CoA biosynthesis; malonyl-CoA from acetyl-CoA: step 1/1.</text>
</comment>
<dbReference type="PROSITE" id="PS50979">
    <property type="entry name" value="BC"/>
    <property type="match status" value="1"/>
</dbReference>
<dbReference type="Pfam" id="PF02785">
    <property type="entry name" value="Biotin_carb_C"/>
    <property type="match status" value="1"/>
</dbReference>
<sequence length="446" mass="48999">MLDKVVIANRGEIALRILRACKELGIKTVAVHSTADRELKHVLLADETICIGKPASGESYLNVPAIIAAAEVTGAVAIHPGYGFLSENADFAEVVEKSGFIFIGPRAETIRLMGDKVSAIEAMKKAGVPCVPGSDGPVDNDAKRNAAIAKRIGYPVIIKAAGGGGGRGMRVVRNEAELASAIALTKSEAGQFFKNDMVYMEKYLENPRHIEIQVLADGQGTALYLGERDCSMQRRHQKVVEEAPAPGITDEMRKFIGERCVRACLEIGYRGAGTFEFLYENGEFYFIEMNTRIQVEHPVTEMVTGVDLIKEQLRIAAGQPLSITQQDIRIRGHAIECRINAEDPATFLPSPGLIQRFHAPGGLGVRWESHIYAGYKVPPYYDSMIGKLICYGENRDVAIARMRHSLDELVVEGIKTNIALQKEIMKDENFQHGGTNIHYLHKKLGL</sequence>